<reference evidence="3 4" key="1">
    <citation type="submission" date="2017-12" db="EMBL/GenBank/DDBJ databases">
        <title>Comparative genomics of Botrytis spp.</title>
        <authorList>
            <person name="Valero-Jimenez C.A."/>
            <person name="Tapia P."/>
            <person name="Veloso J."/>
            <person name="Silva-Moreno E."/>
            <person name="Staats M."/>
            <person name="Valdes J.H."/>
            <person name="Van Kan J.A.L."/>
        </authorList>
    </citation>
    <scope>NUCLEOTIDE SEQUENCE [LARGE SCALE GENOMIC DNA]</scope>
    <source>
        <strain evidence="3 4">Bt9001</strain>
    </source>
</reference>
<feature type="region of interest" description="Disordered" evidence="2">
    <location>
        <begin position="232"/>
        <end position="288"/>
    </location>
</feature>
<feature type="compositionally biased region" description="Basic and acidic residues" evidence="2">
    <location>
        <begin position="354"/>
        <end position="364"/>
    </location>
</feature>
<dbReference type="OrthoDB" id="10338704at2759"/>
<protein>
    <submittedName>
        <fullName evidence="3">Uncharacterized protein</fullName>
    </submittedName>
</protein>
<feature type="compositionally biased region" description="Basic and acidic residues" evidence="2">
    <location>
        <begin position="388"/>
        <end position="397"/>
    </location>
</feature>
<feature type="region of interest" description="Disordered" evidence="2">
    <location>
        <begin position="117"/>
        <end position="166"/>
    </location>
</feature>
<accession>A0A4Z1EE31</accession>
<feature type="coiled-coil region" evidence="1">
    <location>
        <begin position="85"/>
        <end position="112"/>
    </location>
</feature>
<comment type="caution">
    <text evidence="3">The sequence shown here is derived from an EMBL/GenBank/DDBJ whole genome shotgun (WGS) entry which is preliminary data.</text>
</comment>
<feature type="region of interest" description="Disordered" evidence="2">
    <location>
        <begin position="305"/>
        <end position="411"/>
    </location>
</feature>
<name>A0A4Z1EE31_9HELO</name>
<evidence type="ECO:0000313" key="3">
    <source>
        <dbReference type="EMBL" id="TGO10565.1"/>
    </source>
</evidence>
<feature type="compositionally biased region" description="Polar residues" evidence="2">
    <location>
        <begin position="139"/>
        <end position="152"/>
    </location>
</feature>
<feature type="region of interest" description="Disordered" evidence="2">
    <location>
        <begin position="1"/>
        <end position="36"/>
    </location>
</feature>
<evidence type="ECO:0000313" key="4">
    <source>
        <dbReference type="Proteomes" id="UP000297777"/>
    </source>
</evidence>
<feature type="compositionally biased region" description="Polar residues" evidence="2">
    <location>
        <begin position="9"/>
        <end position="24"/>
    </location>
</feature>
<organism evidence="3 4">
    <name type="scientific">Botrytis tulipae</name>
    <dbReference type="NCBI Taxonomy" id="87230"/>
    <lineage>
        <taxon>Eukaryota</taxon>
        <taxon>Fungi</taxon>
        <taxon>Dikarya</taxon>
        <taxon>Ascomycota</taxon>
        <taxon>Pezizomycotina</taxon>
        <taxon>Leotiomycetes</taxon>
        <taxon>Helotiales</taxon>
        <taxon>Sclerotiniaceae</taxon>
        <taxon>Botrytis</taxon>
    </lineage>
</organism>
<proteinExistence type="predicted"/>
<gene>
    <name evidence="3" type="ORF">BTUL_0131g00040</name>
</gene>
<evidence type="ECO:0000256" key="2">
    <source>
        <dbReference type="SAM" id="MobiDB-lite"/>
    </source>
</evidence>
<keyword evidence="4" id="KW-1185">Reference proteome</keyword>
<sequence>MADNRKNNTPDGEQYISEDQSYQNHGDHQIQEDDNQNLELDMAHNLINPSPASPFRISPAVVPWTQQIQQMQQITQAQMQSEIQIRMLEDQIQQMHTQMQTQQQDIEKIQQALNSRNNHQMRDRASTSIQHPSDLPENSPDSRPSQITTTEDITAGGRTETGKGIDTLESKNHPPLPLSSFLLLNGAPHVADGTCYTAEHIMEGPPSIVEQKRAGEEGFENRTAKRLRHTRALEDIDTAETQREEDTQTENQASLERTHRRQELTLPQPMNADTEEQQRQQVISGNHHPDQVVRQGALVISEGFRDHQPVIPKDPPLIGYLSRDRKKEKRRGPPVSNLPRDISRRGGPISGYLSREREQEERRRGPPVSNDLPRDISRRGGPISGYLARDRQQERRGPSVSYLSNSDGKSPQCAGLNNHLAGTTGTNGVHKECLRCGAPDHLSFQKICPQHPRNKK</sequence>
<dbReference type="Proteomes" id="UP000297777">
    <property type="component" value="Unassembled WGS sequence"/>
</dbReference>
<keyword evidence="1" id="KW-0175">Coiled coil</keyword>
<dbReference type="AlphaFoldDB" id="A0A4Z1EE31"/>
<dbReference type="EMBL" id="PQXH01000131">
    <property type="protein sequence ID" value="TGO10565.1"/>
    <property type="molecule type" value="Genomic_DNA"/>
</dbReference>
<evidence type="ECO:0000256" key="1">
    <source>
        <dbReference type="SAM" id="Coils"/>
    </source>
</evidence>